<reference evidence="8 9" key="1">
    <citation type="submission" date="2015-09" db="EMBL/GenBank/DDBJ databases">
        <title>Sorangium comparison.</title>
        <authorList>
            <person name="Zaburannyi N."/>
            <person name="Bunk B."/>
            <person name="Overmann J."/>
            <person name="Mueller R."/>
        </authorList>
    </citation>
    <scope>NUCLEOTIDE SEQUENCE [LARGE SCALE GENOMIC DNA]</scope>
    <source>
        <strain evidence="8 9">So ceGT47</strain>
    </source>
</reference>
<dbReference type="SUPFAM" id="SSF56112">
    <property type="entry name" value="Protein kinase-like (PK-like)"/>
    <property type="match status" value="1"/>
</dbReference>
<dbReference type="InterPro" id="IPR000719">
    <property type="entry name" value="Prot_kinase_dom"/>
</dbReference>
<dbReference type="PANTHER" id="PTHR43289">
    <property type="entry name" value="MITOGEN-ACTIVATED PROTEIN KINASE KINASE KINASE 20-RELATED"/>
    <property type="match status" value="1"/>
</dbReference>
<evidence type="ECO:0000256" key="1">
    <source>
        <dbReference type="ARBA" id="ARBA00022679"/>
    </source>
</evidence>
<evidence type="ECO:0000256" key="4">
    <source>
        <dbReference type="ARBA" id="ARBA00022840"/>
    </source>
</evidence>
<dbReference type="InterPro" id="IPR017441">
    <property type="entry name" value="Protein_kinase_ATP_BS"/>
</dbReference>
<dbReference type="Pfam" id="PF00069">
    <property type="entry name" value="Pkinase"/>
    <property type="match status" value="1"/>
</dbReference>
<evidence type="ECO:0000256" key="5">
    <source>
        <dbReference type="PROSITE-ProRule" id="PRU10141"/>
    </source>
</evidence>
<evidence type="ECO:0000256" key="2">
    <source>
        <dbReference type="ARBA" id="ARBA00022741"/>
    </source>
</evidence>
<dbReference type="GO" id="GO:0004674">
    <property type="term" value="F:protein serine/threonine kinase activity"/>
    <property type="evidence" value="ECO:0007669"/>
    <property type="project" value="TreeGrafter"/>
</dbReference>
<dbReference type="PROSITE" id="PS00107">
    <property type="entry name" value="PROTEIN_KINASE_ATP"/>
    <property type="match status" value="1"/>
</dbReference>
<name>A0A4P2QAW3_SORCE</name>
<dbReference type="EMBL" id="CP012670">
    <property type="protein sequence ID" value="AUX26233.1"/>
    <property type="molecule type" value="Genomic_DNA"/>
</dbReference>
<organism evidence="8 9">
    <name type="scientific">Sorangium cellulosum</name>
    <name type="common">Polyangium cellulosum</name>
    <dbReference type="NCBI Taxonomy" id="56"/>
    <lineage>
        <taxon>Bacteria</taxon>
        <taxon>Pseudomonadati</taxon>
        <taxon>Myxococcota</taxon>
        <taxon>Polyangia</taxon>
        <taxon>Polyangiales</taxon>
        <taxon>Polyangiaceae</taxon>
        <taxon>Sorangium</taxon>
    </lineage>
</organism>
<keyword evidence="4 5" id="KW-0067">ATP-binding</keyword>
<dbReference type="InterPro" id="IPR008271">
    <property type="entry name" value="Ser/Thr_kinase_AS"/>
</dbReference>
<keyword evidence="1" id="KW-0808">Transferase</keyword>
<feature type="domain" description="Protein kinase" evidence="7">
    <location>
        <begin position="4"/>
        <end position="266"/>
    </location>
</feature>
<sequence length="441" mass="47504">MGKYRLERRLGGGGMGDLWLGFDDKLRRRVVIKFIRSFAATEPELIARFEREARASARVRSPYVIETYDYGVDRGCAFIVMEYLEGEDLNRRLEREQKIPLAQATTLFTQLGKGLDAIHAAGVVHRDLKPGNIFLAVSGGDELVKVLDFGVAKSSCSRDRITKTGMVLGTPRYMSPEQAMAPKQVDYRTDLWSMAVILYRAVTGQCPFAGANINEVVRHICQTSFPRASELAPELPPGVDAFFTRAFEFDPGARFQSGKEMMEAFSALAPASTPWPEPSRAPRGGPPPETSAIVRLGPPASPPRYPMDQTTMAAMLATPANDLGGAAAPEPAAAVELPSCDRASEVALDSRVLPPLRVPWLVAIALLLAAATVVCHSIVQGASWSLAQPLPRVGGGRLGDAARPPEPGGALVDPAIAHAARELGVMARLDGHGGHEARPWP</sequence>
<accession>A0A4P2QAW3</accession>
<evidence type="ECO:0000313" key="8">
    <source>
        <dbReference type="EMBL" id="AUX26233.1"/>
    </source>
</evidence>
<dbReference type="PROSITE" id="PS50011">
    <property type="entry name" value="PROTEIN_KINASE_DOM"/>
    <property type="match status" value="1"/>
</dbReference>
<keyword evidence="2 5" id="KW-0547">Nucleotide-binding</keyword>
<dbReference type="GO" id="GO:0005524">
    <property type="term" value="F:ATP binding"/>
    <property type="evidence" value="ECO:0007669"/>
    <property type="project" value="UniProtKB-UniRule"/>
</dbReference>
<evidence type="ECO:0000256" key="6">
    <source>
        <dbReference type="SAM" id="MobiDB-lite"/>
    </source>
</evidence>
<gene>
    <name evidence="8" type="ORF">SOCEGT47_067940</name>
</gene>
<dbReference type="InterPro" id="IPR011009">
    <property type="entry name" value="Kinase-like_dom_sf"/>
</dbReference>
<evidence type="ECO:0000313" key="9">
    <source>
        <dbReference type="Proteomes" id="UP000295781"/>
    </source>
</evidence>
<dbReference type="Gene3D" id="1.10.510.10">
    <property type="entry name" value="Transferase(Phosphotransferase) domain 1"/>
    <property type="match status" value="1"/>
</dbReference>
<dbReference type="CDD" id="cd14014">
    <property type="entry name" value="STKc_PknB_like"/>
    <property type="match status" value="1"/>
</dbReference>
<proteinExistence type="predicted"/>
<evidence type="ECO:0000256" key="3">
    <source>
        <dbReference type="ARBA" id="ARBA00022777"/>
    </source>
</evidence>
<dbReference type="PANTHER" id="PTHR43289:SF6">
    <property type="entry name" value="SERINE_THREONINE-PROTEIN KINASE NEKL-3"/>
    <property type="match status" value="1"/>
</dbReference>
<dbReference type="Proteomes" id="UP000295781">
    <property type="component" value="Chromosome"/>
</dbReference>
<protein>
    <recommendedName>
        <fullName evidence="7">Protein kinase domain-containing protein</fullName>
    </recommendedName>
</protein>
<dbReference type="SMART" id="SM00220">
    <property type="entry name" value="S_TKc"/>
    <property type="match status" value="1"/>
</dbReference>
<feature type="region of interest" description="Disordered" evidence="6">
    <location>
        <begin position="270"/>
        <end position="289"/>
    </location>
</feature>
<dbReference type="Gene3D" id="3.30.200.20">
    <property type="entry name" value="Phosphorylase Kinase, domain 1"/>
    <property type="match status" value="1"/>
</dbReference>
<feature type="compositionally biased region" description="Pro residues" evidence="6">
    <location>
        <begin position="273"/>
        <end position="289"/>
    </location>
</feature>
<dbReference type="AlphaFoldDB" id="A0A4P2QAW3"/>
<keyword evidence="3" id="KW-0418">Kinase</keyword>
<feature type="binding site" evidence="5">
    <location>
        <position position="33"/>
    </location>
    <ligand>
        <name>ATP</name>
        <dbReference type="ChEBI" id="CHEBI:30616"/>
    </ligand>
</feature>
<evidence type="ECO:0000259" key="7">
    <source>
        <dbReference type="PROSITE" id="PS50011"/>
    </source>
</evidence>
<dbReference type="PROSITE" id="PS00108">
    <property type="entry name" value="PROTEIN_KINASE_ST"/>
    <property type="match status" value="1"/>
</dbReference>